<dbReference type="AlphaFoldDB" id="A0A5B7E5C7"/>
<dbReference type="Proteomes" id="UP000324222">
    <property type="component" value="Unassembled WGS sequence"/>
</dbReference>
<keyword evidence="2" id="KW-1185">Reference proteome</keyword>
<gene>
    <name evidence="1" type="ORF">E2C01_022412</name>
</gene>
<name>A0A5B7E5C7_PORTR</name>
<evidence type="ECO:0000313" key="1">
    <source>
        <dbReference type="EMBL" id="MPC29191.1"/>
    </source>
</evidence>
<evidence type="ECO:0000313" key="2">
    <source>
        <dbReference type="Proteomes" id="UP000324222"/>
    </source>
</evidence>
<dbReference type="EMBL" id="VSRR010002031">
    <property type="protein sequence ID" value="MPC29191.1"/>
    <property type="molecule type" value="Genomic_DNA"/>
</dbReference>
<reference evidence="1 2" key="1">
    <citation type="submission" date="2019-05" db="EMBL/GenBank/DDBJ databases">
        <title>Another draft genome of Portunus trituberculatus and its Hox gene families provides insights of decapod evolution.</title>
        <authorList>
            <person name="Jeong J.-H."/>
            <person name="Song I."/>
            <person name="Kim S."/>
            <person name="Choi T."/>
            <person name="Kim D."/>
            <person name="Ryu S."/>
            <person name="Kim W."/>
        </authorList>
    </citation>
    <scope>NUCLEOTIDE SEQUENCE [LARGE SCALE GENOMIC DNA]</scope>
    <source>
        <tissue evidence="1">Muscle</tissue>
    </source>
</reference>
<sequence>MIGQTTSPLYGGSSRREKDVVTPHSISIILFIEKYAKLRLKYWDPRPSEGEVDDVEISPAERKATCLLTVRLVQVRLRTR</sequence>
<organism evidence="1 2">
    <name type="scientific">Portunus trituberculatus</name>
    <name type="common">Swimming crab</name>
    <name type="synonym">Neptunus trituberculatus</name>
    <dbReference type="NCBI Taxonomy" id="210409"/>
    <lineage>
        <taxon>Eukaryota</taxon>
        <taxon>Metazoa</taxon>
        <taxon>Ecdysozoa</taxon>
        <taxon>Arthropoda</taxon>
        <taxon>Crustacea</taxon>
        <taxon>Multicrustacea</taxon>
        <taxon>Malacostraca</taxon>
        <taxon>Eumalacostraca</taxon>
        <taxon>Eucarida</taxon>
        <taxon>Decapoda</taxon>
        <taxon>Pleocyemata</taxon>
        <taxon>Brachyura</taxon>
        <taxon>Eubrachyura</taxon>
        <taxon>Portunoidea</taxon>
        <taxon>Portunidae</taxon>
        <taxon>Portuninae</taxon>
        <taxon>Portunus</taxon>
    </lineage>
</organism>
<accession>A0A5B7E5C7</accession>
<protein>
    <submittedName>
        <fullName evidence="1">Uncharacterized protein</fullName>
    </submittedName>
</protein>
<dbReference type="OrthoDB" id="2504561at2759"/>
<proteinExistence type="predicted"/>
<comment type="caution">
    <text evidence="1">The sequence shown here is derived from an EMBL/GenBank/DDBJ whole genome shotgun (WGS) entry which is preliminary data.</text>
</comment>